<evidence type="ECO:0000256" key="3">
    <source>
        <dbReference type="SAM" id="MobiDB-lite"/>
    </source>
</evidence>
<dbReference type="OrthoDB" id="5835829at2759"/>
<feature type="region of interest" description="Disordered" evidence="3">
    <location>
        <begin position="841"/>
        <end position="866"/>
    </location>
</feature>
<dbReference type="Gene3D" id="3.80.10.10">
    <property type="entry name" value="Ribonuclease Inhibitor"/>
    <property type="match status" value="1"/>
</dbReference>
<dbReference type="EMBL" id="JAACJM010000107">
    <property type="protein sequence ID" value="KAF5345928.1"/>
    <property type="molecule type" value="Genomic_DNA"/>
</dbReference>
<dbReference type="GO" id="GO:0035251">
    <property type="term" value="F:UDP-glucosyltransferase activity"/>
    <property type="evidence" value="ECO:0007669"/>
    <property type="project" value="TreeGrafter"/>
</dbReference>
<accession>A0A8H5FRE1</accession>
<dbReference type="SUPFAM" id="SSF53756">
    <property type="entry name" value="UDP-Glycosyltransferase/glycogen phosphorylase"/>
    <property type="match status" value="1"/>
</dbReference>
<sequence>MSVPYQKHILFHCVSNWGHNKPIVPFAAQIIQSRPNVIITVFTTAIIYPKLLGEVGKLATGIQEDAKLRFHVIDIAGPVKNPLVPLLQFEPTFKALHNGEPIKCFSSGKEYTDLPKVTVTVIDPFAGYAFEAIRGITESSTPILTWYTSSAGNILRSFKKPPTGKLDVHTLRYGTERELMPRMGDFLDPIVGAESSGRGIPTMYDYEFFPQELPLLASIFLESGRLYMARGEGTLVVSASSYDGAAMEAVKEWYQSLGKVIYPVGPLSLPDRSSGQSDKANHPVMKFLDKMHSKYGDKSVVYMSFGTFFWPKNPEKVWAVIEELIASETPLIWAHPAPFCQIPEDKLKLFQDNSEIALEVQWAPQEAVLSHPATGWFISHGGWNSIQEAMICRVPQILWPQTADQPQNAATLTLSHKAGFELIEVRTGENGTRKPYRFKDSEPAQLPTFTVEAVRREIREVLQKLKGEEGLLVRKNFERLSREVLTSWDENPRGEARESMEMFLKKDGAPQLQSVSITPPSPSPEFVFAMVSQFQNLRTLTLNDGLLTKTAQSATFRSLKELDLRRIRDASTVLTLLTLCRECKLELFSLQFSRYNGSVWEKIFGFLSSQWSRTLTQVDVDYIAEVDREADILDCVQPLCSLQNIQIFKMRFFHSGSSFCITDALISNVCNAWPNLTSLSMYSFGYGQCPTVASLKTIYERCPKLKHVSIPFDITHLPPIKHSDAFLPSTSSHKLECITIFVENKAVLCTLLAHGSTYLSHHLGITFPYLKDVFLETFFTMPEPWPKLMEMIKGLGNLEGGAPKTLERRHICDDQPQVTNGGISVNGQLQAAHQMVNKYDNATSQETSNNDQSPAALPDNVTQHEEPSMTIESWAATFSPAPTHFPPIQYHVNFFFEDLGLSSDLVGKLRRIGATHTHILSDRPFTLFRDFELSEKDAIAVITMVQRYFGVDVA</sequence>
<gene>
    <name evidence="4" type="ORF">D9758_011456</name>
</gene>
<proteinExistence type="inferred from homology"/>
<dbReference type="Gene3D" id="3.40.50.2000">
    <property type="entry name" value="Glycogen Phosphorylase B"/>
    <property type="match status" value="2"/>
</dbReference>
<dbReference type="InterPro" id="IPR002213">
    <property type="entry name" value="UDP_glucos_trans"/>
</dbReference>
<comment type="caution">
    <text evidence="4">The sequence shown here is derived from an EMBL/GenBank/DDBJ whole genome shotgun (WGS) entry which is preliminary data.</text>
</comment>
<dbReference type="PANTHER" id="PTHR48047">
    <property type="entry name" value="GLYCOSYLTRANSFERASE"/>
    <property type="match status" value="1"/>
</dbReference>
<dbReference type="InterPro" id="IPR032675">
    <property type="entry name" value="LRR_dom_sf"/>
</dbReference>
<reference evidence="4 5" key="1">
    <citation type="journal article" date="2020" name="ISME J.">
        <title>Uncovering the hidden diversity of litter-decomposition mechanisms in mushroom-forming fungi.</title>
        <authorList>
            <person name="Floudas D."/>
            <person name="Bentzer J."/>
            <person name="Ahren D."/>
            <person name="Johansson T."/>
            <person name="Persson P."/>
            <person name="Tunlid A."/>
        </authorList>
    </citation>
    <scope>NUCLEOTIDE SEQUENCE [LARGE SCALE GENOMIC DNA]</scope>
    <source>
        <strain evidence="4 5">CBS 291.85</strain>
    </source>
</reference>
<dbReference type="Proteomes" id="UP000559256">
    <property type="component" value="Unassembled WGS sequence"/>
</dbReference>
<feature type="compositionally biased region" description="Polar residues" evidence="3">
    <location>
        <begin position="841"/>
        <end position="853"/>
    </location>
</feature>
<dbReference type="SUPFAM" id="SSF52047">
    <property type="entry name" value="RNI-like"/>
    <property type="match status" value="1"/>
</dbReference>
<dbReference type="AlphaFoldDB" id="A0A8H5FRE1"/>
<evidence type="ECO:0000256" key="1">
    <source>
        <dbReference type="ARBA" id="ARBA00009995"/>
    </source>
</evidence>
<dbReference type="Pfam" id="PF00201">
    <property type="entry name" value="UDPGT"/>
    <property type="match status" value="1"/>
</dbReference>
<dbReference type="CDD" id="cd03784">
    <property type="entry name" value="GT1_Gtf-like"/>
    <property type="match status" value="1"/>
</dbReference>
<evidence type="ECO:0008006" key="6">
    <source>
        <dbReference type="Google" id="ProtNLM"/>
    </source>
</evidence>
<organism evidence="4 5">
    <name type="scientific">Tetrapyrgos nigripes</name>
    <dbReference type="NCBI Taxonomy" id="182062"/>
    <lineage>
        <taxon>Eukaryota</taxon>
        <taxon>Fungi</taxon>
        <taxon>Dikarya</taxon>
        <taxon>Basidiomycota</taxon>
        <taxon>Agaricomycotina</taxon>
        <taxon>Agaricomycetes</taxon>
        <taxon>Agaricomycetidae</taxon>
        <taxon>Agaricales</taxon>
        <taxon>Marasmiineae</taxon>
        <taxon>Marasmiaceae</taxon>
        <taxon>Tetrapyrgos</taxon>
    </lineage>
</organism>
<evidence type="ECO:0000313" key="4">
    <source>
        <dbReference type="EMBL" id="KAF5345928.1"/>
    </source>
</evidence>
<protein>
    <recommendedName>
        <fullName evidence="6">UDP-Glycosyltransferase/glycogen phosphorylase</fullName>
    </recommendedName>
</protein>
<evidence type="ECO:0000313" key="5">
    <source>
        <dbReference type="Proteomes" id="UP000559256"/>
    </source>
</evidence>
<keyword evidence="5" id="KW-1185">Reference proteome</keyword>
<comment type="similarity">
    <text evidence="1">Belongs to the UDP-glycosyltransferase family.</text>
</comment>
<keyword evidence="2" id="KW-0808">Transferase</keyword>
<evidence type="ECO:0000256" key="2">
    <source>
        <dbReference type="ARBA" id="ARBA00022679"/>
    </source>
</evidence>
<name>A0A8H5FRE1_9AGAR</name>